<gene>
    <name evidence="6" type="ORF">J0911_09405</name>
</gene>
<evidence type="ECO:0000259" key="5">
    <source>
        <dbReference type="SMART" id="SM00387"/>
    </source>
</evidence>
<dbReference type="Gene3D" id="1.20.5.1930">
    <property type="match status" value="1"/>
</dbReference>
<dbReference type="SMART" id="SM00387">
    <property type="entry name" value="HATPase_c"/>
    <property type="match status" value="1"/>
</dbReference>
<keyword evidence="7" id="KW-1185">Reference proteome</keyword>
<dbReference type="PANTHER" id="PTHR24421">
    <property type="entry name" value="NITRATE/NITRITE SENSOR PROTEIN NARX-RELATED"/>
    <property type="match status" value="1"/>
</dbReference>
<evidence type="ECO:0000313" key="6">
    <source>
        <dbReference type="EMBL" id="MBO0609246.1"/>
    </source>
</evidence>
<keyword evidence="2 6" id="KW-0418">Kinase</keyword>
<dbReference type="Gene3D" id="3.30.565.10">
    <property type="entry name" value="Histidine kinase-like ATPase, C-terminal domain"/>
    <property type="match status" value="1"/>
</dbReference>
<reference evidence="7" key="1">
    <citation type="submission" date="2023-07" db="EMBL/GenBank/DDBJ databases">
        <title>Myceligenerans salitolerans sp. nov., a halotolerant actinomycete isolated from a salt lake in Xinjiang, China.</title>
        <authorList>
            <person name="Guan T."/>
        </authorList>
    </citation>
    <scope>NUCLEOTIDE SEQUENCE [LARGE SCALE GENOMIC DNA]</scope>
    <source>
        <strain evidence="7">XHU 5031</strain>
    </source>
</reference>
<dbReference type="Proteomes" id="UP000664617">
    <property type="component" value="Unassembled WGS sequence"/>
</dbReference>
<evidence type="ECO:0000256" key="3">
    <source>
        <dbReference type="ARBA" id="ARBA00023012"/>
    </source>
</evidence>
<dbReference type="GO" id="GO:0016301">
    <property type="term" value="F:kinase activity"/>
    <property type="evidence" value="ECO:0007669"/>
    <property type="project" value="UniProtKB-KW"/>
</dbReference>
<dbReference type="InterPro" id="IPR011712">
    <property type="entry name" value="Sig_transdc_His_kin_sub3_dim/P"/>
</dbReference>
<comment type="caution">
    <text evidence="6">The sequence shown here is derived from an EMBL/GenBank/DDBJ whole genome shotgun (WGS) entry which is preliminary data.</text>
</comment>
<dbReference type="RefSeq" id="WP_207275209.1">
    <property type="nucleotide sequence ID" value="NZ_JAFMPK010000038.1"/>
</dbReference>
<evidence type="ECO:0000256" key="2">
    <source>
        <dbReference type="ARBA" id="ARBA00022777"/>
    </source>
</evidence>
<dbReference type="CDD" id="cd16917">
    <property type="entry name" value="HATPase_UhpB-NarQ-NarX-like"/>
    <property type="match status" value="1"/>
</dbReference>
<dbReference type="Pfam" id="PF02518">
    <property type="entry name" value="HATPase_c"/>
    <property type="match status" value="1"/>
</dbReference>
<dbReference type="Pfam" id="PF07730">
    <property type="entry name" value="HisKA_3"/>
    <property type="match status" value="1"/>
</dbReference>
<organism evidence="6 7">
    <name type="scientific">Myceligenerans salitolerans</name>
    <dbReference type="NCBI Taxonomy" id="1230528"/>
    <lineage>
        <taxon>Bacteria</taxon>
        <taxon>Bacillati</taxon>
        <taxon>Actinomycetota</taxon>
        <taxon>Actinomycetes</taxon>
        <taxon>Micrococcales</taxon>
        <taxon>Promicromonosporaceae</taxon>
        <taxon>Myceligenerans</taxon>
    </lineage>
</organism>
<evidence type="ECO:0000256" key="1">
    <source>
        <dbReference type="ARBA" id="ARBA00022679"/>
    </source>
</evidence>
<feature type="transmembrane region" description="Helical" evidence="4">
    <location>
        <begin position="102"/>
        <end position="124"/>
    </location>
</feature>
<proteinExistence type="predicted"/>
<dbReference type="PANTHER" id="PTHR24421:SF59">
    <property type="entry name" value="OXYGEN SENSOR HISTIDINE KINASE NREB"/>
    <property type="match status" value="1"/>
</dbReference>
<dbReference type="EMBL" id="JAFMPK010000038">
    <property type="protein sequence ID" value="MBO0609246.1"/>
    <property type="molecule type" value="Genomic_DNA"/>
</dbReference>
<keyword evidence="4" id="KW-0812">Transmembrane</keyword>
<dbReference type="InterPro" id="IPR003594">
    <property type="entry name" value="HATPase_dom"/>
</dbReference>
<feature type="domain" description="Histidine kinase/HSP90-like ATPase" evidence="5">
    <location>
        <begin position="282"/>
        <end position="368"/>
    </location>
</feature>
<feature type="transmembrane region" description="Helical" evidence="4">
    <location>
        <begin position="69"/>
        <end position="96"/>
    </location>
</feature>
<dbReference type="InterPro" id="IPR036890">
    <property type="entry name" value="HATPase_C_sf"/>
</dbReference>
<keyword evidence="3" id="KW-0902">Two-component regulatory system</keyword>
<dbReference type="PROSITE" id="PS51257">
    <property type="entry name" value="PROKAR_LIPOPROTEIN"/>
    <property type="match status" value="1"/>
</dbReference>
<keyword evidence="1" id="KW-0808">Transferase</keyword>
<dbReference type="SUPFAM" id="SSF55874">
    <property type="entry name" value="ATPase domain of HSP90 chaperone/DNA topoisomerase II/histidine kinase"/>
    <property type="match status" value="1"/>
</dbReference>
<name>A0ABS3I8B0_9MICO</name>
<evidence type="ECO:0000256" key="4">
    <source>
        <dbReference type="SAM" id="Phobius"/>
    </source>
</evidence>
<sequence>MSRTAAQILGGVLVTLACLVPGVQAVVLGLPGTTIPAPWWLACYATFAGGLVVSMWLQEVLPLRTVRAAFAVQAVSALLLVVTAPGFGWAAILLVFNAALSAYLVPARVSALLVVANTAAIAAAGLPSSSVLDIVLGAGMYLVLQCASYAGVVAMLREEEARSQLSEANVRLRAASALLAESSRAEERLRIARELHDLVGHQLTVLALELEIASHQHGGETAESVARARELTKGLLADVRATVGEMRGDGRGLRETLHGIAADVPRPRVHLSVDESVVTDEERAAALVRCVQEVVTNAIRHSRAENLWIEVAAEDGAVVLEARDDGVGVRAVEPGNGLRGMAERVEALGGTVRFRGEGGFGVRARVPA</sequence>
<keyword evidence="4" id="KW-1133">Transmembrane helix</keyword>
<protein>
    <submittedName>
        <fullName evidence="6">Sensor histidine kinase</fullName>
    </submittedName>
</protein>
<accession>A0ABS3I8B0</accession>
<keyword evidence="4" id="KW-0472">Membrane</keyword>
<feature type="transmembrane region" description="Helical" evidence="4">
    <location>
        <begin position="35"/>
        <end position="57"/>
    </location>
</feature>
<dbReference type="InterPro" id="IPR050482">
    <property type="entry name" value="Sensor_HK_TwoCompSys"/>
</dbReference>
<feature type="transmembrane region" description="Helical" evidence="4">
    <location>
        <begin position="131"/>
        <end position="156"/>
    </location>
</feature>
<evidence type="ECO:0000313" key="7">
    <source>
        <dbReference type="Proteomes" id="UP000664617"/>
    </source>
</evidence>